<keyword evidence="2" id="KW-1185">Reference proteome</keyword>
<gene>
    <name evidence="1" type="ORF">PMIN01_09775</name>
</gene>
<dbReference type="Proteomes" id="UP000756921">
    <property type="component" value="Unassembled WGS sequence"/>
</dbReference>
<protein>
    <submittedName>
        <fullName evidence="1">Uncharacterized protein</fullName>
    </submittedName>
</protein>
<sequence>MRVLPVAINGAQAEGPGQEQTVSTTRTVECAVRRGASGSTRRCACCLPLSWLLFATYGSR</sequence>
<dbReference type="EMBL" id="WJXW01000011">
    <property type="protein sequence ID" value="KAF9731846.1"/>
    <property type="molecule type" value="Genomic_DNA"/>
</dbReference>
<reference evidence="1" key="1">
    <citation type="journal article" date="2020" name="Mol. Plant Microbe Interact.">
        <title>Genome Sequence of the Biocontrol Agent Coniothyrium minitans strain Conio (IMI 134523).</title>
        <authorList>
            <person name="Patel D."/>
            <person name="Shittu T.A."/>
            <person name="Baroncelli R."/>
            <person name="Muthumeenakshi S."/>
            <person name="Osborne T.H."/>
            <person name="Janganan T.K."/>
            <person name="Sreenivasaprasad S."/>
        </authorList>
    </citation>
    <scope>NUCLEOTIDE SEQUENCE</scope>
    <source>
        <strain evidence="1">Conio</strain>
    </source>
</reference>
<proteinExistence type="predicted"/>
<dbReference type="OrthoDB" id="10532928at2759"/>
<evidence type="ECO:0000313" key="1">
    <source>
        <dbReference type="EMBL" id="KAF9731846.1"/>
    </source>
</evidence>
<comment type="caution">
    <text evidence="1">The sequence shown here is derived from an EMBL/GenBank/DDBJ whole genome shotgun (WGS) entry which is preliminary data.</text>
</comment>
<dbReference type="AlphaFoldDB" id="A0A9P6KML9"/>
<evidence type="ECO:0000313" key="2">
    <source>
        <dbReference type="Proteomes" id="UP000756921"/>
    </source>
</evidence>
<organism evidence="1 2">
    <name type="scientific">Paraphaeosphaeria minitans</name>
    <dbReference type="NCBI Taxonomy" id="565426"/>
    <lineage>
        <taxon>Eukaryota</taxon>
        <taxon>Fungi</taxon>
        <taxon>Dikarya</taxon>
        <taxon>Ascomycota</taxon>
        <taxon>Pezizomycotina</taxon>
        <taxon>Dothideomycetes</taxon>
        <taxon>Pleosporomycetidae</taxon>
        <taxon>Pleosporales</taxon>
        <taxon>Massarineae</taxon>
        <taxon>Didymosphaeriaceae</taxon>
        <taxon>Paraphaeosphaeria</taxon>
    </lineage>
</organism>
<name>A0A9P6KML9_9PLEO</name>
<accession>A0A9P6KML9</accession>